<dbReference type="PROSITE" id="PS51233">
    <property type="entry name" value="VWFD"/>
    <property type="match status" value="1"/>
</dbReference>
<evidence type="ECO:0000313" key="6">
    <source>
        <dbReference type="Proteomes" id="UP000002280"/>
    </source>
</evidence>
<dbReference type="Bgee" id="ENSMODG00000041694">
    <property type="expression patterns" value="Expressed in ovary and 11 other cell types or tissues"/>
</dbReference>
<name>A0A5F8H396_MONDO</name>
<accession>A0A5F8H396</accession>
<dbReference type="Pfam" id="PF12714">
    <property type="entry name" value="TILa"/>
    <property type="match status" value="1"/>
</dbReference>
<reference evidence="5 6" key="1">
    <citation type="journal article" date="2007" name="Nature">
        <title>Genome of the marsupial Monodelphis domestica reveals innovation in non-coding sequences.</title>
        <authorList>
            <person name="Mikkelsen T.S."/>
            <person name="Wakefield M.J."/>
            <person name="Aken B."/>
            <person name="Amemiya C.T."/>
            <person name="Chang J.L."/>
            <person name="Duke S."/>
            <person name="Garber M."/>
            <person name="Gentles A.J."/>
            <person name="Goodstadt L."/>
            <person name="Heger A."/>
            <person name="Jurka J."/>
            <person name="Kamal M."/>
            <person name="Mauceli E."/>
            <person name="Searle S.M."/>
            <person name="Sharpe T."/>
            <person name="Baker M.L."/>
            <person name="Batzer M.A."/>
            <person name="Benos P.V."/>
            <person name="Belov K."/>
            <person name="Clamp M."/>
            <person name="Cook A."/>
            <person name="Cuff J."/>
            <person name="Das R."/>
            <person name="Davidow L."/>
            <person name="Deakin J.E."/>
            <person name="Fazzari M.J."/>
            <person name="Glass J.L."/>
            <person name="Grabherr M."/>
            <person name="Greally J.M."/>
            <person name="Gu W."/>
            <person name="Hore T.A."/>
            <person name="Huttley G.A."/>
            <person name="Kleber M."/>
            <person name="Jirtle R.L."/>
            <person name="Koina E."/>
            <person name="Lee J.T."/>
            <person name="Mahony S."/>
            <person name="Marra M.A."/>
            <person name="Miller R.D."/>
            <person name="Nicholls R.D."/>
            <person name="Oda M."/>
            <person name="Papenfuss A.T."/>
            <person name="Parra Z.E."/>
            <person name="Pollock D.D."/>
            <person name="Ray D.A."/>
            <person name="Schein J.E."/>
            <person name="Speed T.P."/>
            <person name="Thompson K."/>
            <person name="VandeBerg J.L."/>
            <person name="Wade C.M."/>
            <person name="Walker J.A."/>
            <person name="Waters P.D."/>
            <person name="Webber C."/>
            <person name="Weidman J.R."/>
            <person name="Xie X."/>
            <person name="Zody M.C."/>
            <person name="Baldwin J."/>
            <person name="Abdouelleil A."/>
            <person name="Abdulkadir J."/>
            <person name="Abebe A."/>
            <person name="Abera B."/>
            <person name="Abreu J."/>
            <person name="Acer S.C."/>
            <person name="Aftuck L."/>
            <person name="Alexander A."/>
            <person name="An P."/>
            <person name="Anderson E."/>
            <person name="Anderson S."/>
            <person name="Arachi H."/>
            <person name="Azer M."/>
            <person name="Bachantsang P."/>
            <person name="Barry A."/>
            <person name="Bayul T."/>
            <person name="Berlin A."/>
            <person name="Bessette D."/>
            <person name="Bloom T."/>
            <person name="Bloom T."/>
            <person name="Boguslavskiy L."/>
            <person name="Bonnet C."/>
            <person name="Boukhgalter B."/>
            <person name="Bourzgui I."/>
            <person name="Brown A."/>
            <person name="Cahill P."/>
            <person name="Channer S."/>
            <person name="Cheshatsang Y."/>
            <person name="Chuda L."/>
            <person name="Citroen M."/>
            <person name="Collymore A."/>
            <person name="Cooke P."/>
            <person name="Costello M."/>
            <person name="D'Aco K."/>
            <person name="Daza R."/>
            <person name="De Haan G."/>
            <person name="DeGray S."/>
            <person name="DeMaso C."/>
            <person name="Dhargay N."/>
            <person name="Dooley K."/>
            <person name="Dooley E."/>
            <person name="Doricent M."/>
            <person name="Dorje P."/>
            <person name="Dorjee K."/>
            <person name="Dupes A."/>
            <person name="Elong R."/>
            <person name="Falk J."/>
            <person name="Farina A."/>
            <person name="Faro S."/>
            <person name="Ferguson D."/>
            <person name="Fisher S."/>
            <person name="Foley C.D."/>
            <person name="Franke A."/>
            <person name="Friedrich D."/>
            <person name="Gadbois L."/>
            <person name="Gearin G."/>
            <person name="Gearin C.R."/>
            <person name="Giannoukos G."/>
            <person name="Goode T."/>
            <person name="Graham J."/>
            <person name="Grandbois E."/>
            <person name="Grewal S."/>
            <person name="Gyaltsen K."/>
            <person name="Hafez N."/>
            <person name="Hagos B."/>
            <person name="Hall J."/>
            <person name="Henson C."/>
            <person name="Hollinger A."/>
            <person name="Honan T."/>
            <person name="Huard M.D."/>
            <person name="Hughes L."/>
            <person name="Hurhula B."/>
            <person name="Husby M.E."/>
            <person name="Kamat A."/>
            <person name="Kanga B."/>
            <person name="Kashin S."/>
            <person name="Khazanovich D."/>
            <person name="Kisner P."/>
            <person name="Lance K."/>
            <person name="Lara M."/>
            <person name="Lee W."/>
            <person name="Lennon N."/>
            <person name="Letendre F."/>
            <person name="LeVine R."/>
            <person name="Lipovsky A."/>
            <person name="Liu X."/>
            <person name="Liu J."/>
            <person name="Liu S."/>
            <person name="Lokyitsang T."/>
            <person name="Lokyitsang Y."/>
            <person name="Lubonja R."/>
            <person name="Lui A."/>
            <person name="MacDonald P."/>
            <person name="Magnisalis V."/>
            <person name="Maru K."/>
            <person name="Matthews C."/>
            <person name="McCusker W."/>
            <person name="McDonough S."/>
            <person name="Mehta T."/>
            <person name="Meldrim J."/>
            <person name="Meneus L."/>
            <person name="Mihai O."/>
            <person name="Mihalev A."/>
            <person name="Mihova T."/>
            <person name="Mittelman R."/>
            <person name="Mlenga V."/>
            <person name="Montmayeur A."/>
            <person name="Mulrain L."/>
            <person name="Navidi A."/>
            <person name="Naylor J."/>
            <person name="Negash T."/>
            <person name="Nguyen T."/>
            <person name="Nguyen N."/>
            <person name="Nicol R."/>
            <person name="Norbu C."/>
            <person name="Norbu N."/>
            <person name="Novod N."/>
            <person name="O'Neill B."/>
            <person name="Osman S."/>
            <person name="Markiewicz E."/>
            <person name="Oyono O.L."/>
            <person name="Patti C."/>
            <person name="Phunkhang P."/>
            <person name="Pierre F."/>
            <person name="Priest M."/>
            <person name="Raghuraman S."/>
            <person name="Rege F."/>
            <person name="Reyes R."/>
            <person name="Rise C."/>
            <person name="Rogov P."/>
            <person name="Ross K."/>
            <person name="Ryan E."/>
            <person name="Settipalli S."/>
            <person name="Shea T."/>
            <person name="Sherpa N."/>
            <person name="Shi L."/>
            <person name="Shih D."/>
            <person name="Sparrow T."/>
            <person name="Spaulding J."/>
            <person name="Stalker J."/>
            <person name="Stange-Thomann N."/>
            <person name="Stavropoulos S."/>
            <person name="Stone C."/>
            <person name="Strader C."/>
            <person name="Tesfaye S."/>
            <person name="Thomson T."/>
            <person name="Thoulutsang Y."/>
            <person name="Thoulutsang D."/>
            <person name="Topham K."/>
            <person name="Topping I."/>
            <person name="Tsamla T."/>
            <person name="Vassiliev H."/>
            <person name="Vo A."/>
            <person name="Wangchuk T."/>
            <person name="Wangdi T."/>
            <person name="Weiand M."/>
            <person name="Wilkinson J."/>
            <person name="Wilson A."/>
            <person name="Yadav S."/>
            <person name="Young G."/>
            <person name="Yu Q."/>
            <person name="Zembek L."/>
            <person name="Zhong D."/>
            <person name="Zimmer A."/>
            <person name="Zwirko Z."/>
            <person name="Jaffe D.B."/>
            <person name="Alvarez P."/>
            <person name="Brockman W."/>
            <person name="Butler J."/>
            <person name="Chin C."/>
            <person name="Gnerre S."/>
            <person name="MacCallum I."/>
            <person name="Graves J.A."/>
            <person name="Ponting C.P."/>
            <person name="Breen M."/>
            <person name="Samollow P.B."/>
            <person name="Lander E.S."/>
            <person name="Lindblad-Toh K."/>
        </authorList>
    </citation>
    <scope>NUCLEOTIDE SEQUENCE [LARGE SCALE GENOMIC DNA]</scope>
</reference>
<dbReference type="Pfam" id="PF00094">
    <property type="entry name" value="VWD"/>
    <property type="match status" value="1"/>
</dbReference>
<proteinExistence type="predicted"/>
<keyword evidence="3" id="KW-0732">Signal</keyword>
<reference evidence="5" key="2">
    <citation type="submission" date="2025-08" db="UniProtKB">
        <authorList>
            <consortium name="Ensembl"/>
        </authorList>
    </citation>
    <scope>IDENTIFICATION</scope>
</reference>
<dbReference type="Proteomes" id="UP000002280">
    <property type="component" value="Chromosome 4"/>
</dbReference>
<keyword evidence="6" id="KW-1185">Reference proteome</keyword>
<keyword evidence="2" id="KW-0964">Secreted</keyword>
<dbReference type="PANTHER" id="PTHR46698:SF7">
    <property type="entry name" value="VWFD DOMAIN-CONTAINING PROTEIN"/>
    <property type="match status" value="1"/>
</dbReference>
<dbReference type="GeneTree" id="ENSGT00940000165494"/>
<comment type="subcellular location">
    <subcellularLocation>
        <location evidence="1">Secreted</location>
    </subcellularLocation>
</comment>
<dbReference type="InParanoid" id="A0A5F8H396"/>
<dbReference type="InterPro" id="IPR001846">
    <property type="entry name" value="VWF_type-D"/>
</dbReference>
<evidence type="ECO:0000256" key="1">
    <source>
        <dbReference type="ARBA" id="ARBA00004613"/>
    </source>
</evidence>
<reference evidence="5" key="3">
    <citation type="submission" date="2025-09" db="UniProtKB">
        <authorList>
            <consortium name="Ensembl"/>
        </authorList>
    </citation>
    <scope>IDENTIFICATION</scope>
</reference>
<protein>
    <recommendedName>
        <fullName evidence="4">VWFD domain-containing protein</fullName>
    </recommendedName>
</protein>
<feature type="domain" description="VWFD" evidence="4">
    <location>
        <begin position="73"/>
        <end position="160"/>
    </location>
</feature>
<dbReference type="AlphaFoldDB" id="A0A5F8H396"/>
<organism evidence="5 6">
    <name type="scientific">Monodelphis domestica</name>
    <name type="common">Gray short-tailed opossum</name>
    <dbReference type="NCBI Taxonomy" id="13616"/>
    <lineage>
        <taxon>Eukaryota</taxon>
        <taxon>Metazoa</taxon>
        <taxon>Chordata</taxon>
        <taxon>Craniata</taxon>
        <taxon>Vertebrata</taxon>
        <taxon>Euteleostomi</taxon>
        <taxon>Mammalia</taxon>
        <taxon>Metatheria</taxon>
        <taxon>Didelphimorphia</taxon>
        <taxon>Didelphidae</taxon>
        <taxon>Monodelphis</taxon>
    </lineage>
</organism>
<evidence type="ECO:0000256" key="2">
    <source>
        <dbReference type="ARBA" id="ARBA00022525"/>
    </source>
</evidence>
<evidence type="ECO:0000259" key="4">
    <source>
        <dbReference type="PROSITE" id="PS51233"/>
    </source>
</evidence>
<dbReference type="Ensembl" id="ENSMODT00000065305.1">
    <property type="protein sequence ID" value="ENSMODP00000054390.1"/>
    <property type="gene ID" value="ENSMODG00000041694.1"/>
</dbReference>
<dbReference type="InterPro" id="IPR052424">
    <property type="entry name" value="Kielin_Chordin-BMP_Reg"/>
</dbReference>
<sequence>IGTDCVLPAQCGCTSGGRYYLAGETFWEGEACQRFCRCDASTQAVRCSHSSCGPGQRCGTRKGIFGCHPLVPRTCQIVGQSQYVAFDGTTYAFPGACRYVFSESCASLESLPSFRVEVKKESALSTPTSVISEVFVSVDVDIGGESSVAPLAPTPVLSLI</sequence>
<dbReference type="OMA" id="IMCENAN"/>
<dbReference type="GO" id="GO:0005576">
    <property type="term" value="C:extracellular region"/>
    <property type="evidence" value="ECO:0007669"/>
    <property type="project" value="UniProtKB-SubCell"/>
</dbReference>
<evidence type="ECO:0000313" key="5">
    <source>
        <dbReference type="Ensembl" id="ENSMODP00000054390.1"/>
    </source>
</evidence>
<dbReference type="PANTHER" id="PTHR46698">
    <property type="entry name" value="CROSSVEINLESS 2"/>
    <property type="match status" value="1"/>
</dbReference>
<evidence type="ECO:0000256" key="3">
    <source>
        <dbReference type="ARBA" id="ARBA00022729"/>
    </source>
</evidence>
<dbReference type="STRING" id="13616.ENSMODP00000054390"/>
<dbReference type="InterPro" id="IPR025615">
    <property type="entry name" value="TILa_dom"/>
</dbReference>